<dbReference type="Gene3D" id="3.40.50.10310">
    <property type="entry name" value="Creatininase"/>
    <property type="match status" value="1"/>
</dbReference>
<dbReference type="Pfam" id="PF02633">
    <property type="entry name" value="Creatininase"/>
    <property type="match status" value="1"/>
</dbReference>
<keyword evidence="4" id="KW-0862">Zinc</keyword>
<dbReference type="Proteomes" id="UP001597371">
    <property type="component" value="Unassembled WGS sequence"/>
</dbReference>
<name>A0ABW5CJI1_9HYPH</name>
<dbReference type="PANTHER" id="PTHR35005:SF1">
    <property type="entry name" value="2-AMINO-5-FORMYLAMINO-6-RIBOSYLAMINOPYRIMIDIN-4(3H)-ONE 5'-MONOPHOSPHATE DEFORMYLASE"/>
    <property type="match status" value="1"/>
</dbReference>
<evidence type="ECO:0000256" key="2">
    <source>
        <dbReference type="ARBA" id="ARBA00022723"/>
    </source>
</evidence>
<organism evidence="6 7">
    <name type="scientific">Aureimonas populi</name>
    <dbReference type="NCBI Taxonomy" id="1701758"/>
    <lineage>
        <taxon>Bacteria</taxon>
        <taxon>Pseudomonadati</taxon>
        <taxon>Pseudomonadota</taxon>
        <taxon>Alphaproteobacteria</taxon>
        <taxon>Hyphomicrobiales</taxon>
        <taxon>Aurantimonadaceae</taxon>
        <taxon>Aureimonas</taxon>
    </lineage>
</organism>
<keyword evidence="2" id="KW-0479">Metal-binding</keyword>
<evidence type="ECO:0000256" key="5">
    <source>
        <dbReference type="ARBA" id="ARBA00024029"/>
    </source>
</evidence>
<comment type="cofactor">
    <cofactor evidence="1">
        <name>Zn(2+)</name>
        <dbReference type="ChEBI" id="CHEBI:29105"/>
    </cofactor>
</comment>
<dbReference type="EMBL" id="JBHUIJ010000009">
    <property type="protein sequence ID" value="MFD2237455.1"/>
    <property type="molecule type" value="Genomic_DNA"/>
</dbReference>
<dbReference type="RefSeq" id="WP_245195593.1">
    <property type="nucleotide sequence ID" value="NZ_CP072611.1"/>
</dbReference>
<keyword evidence="7" id="KW-1185">Reference proteome</keyword>
<dbReference type="InterPro" id="IPR024087">
    <property type="entry name" value="Creatininase-like_sf"/>
</dbReference>
<evidence type="ECO:0000313" key="7">
    <source>
        <dbReference type="Proteomes" id="UP001597371"/>
    </source>
</evidence>
<proteinExistence type="inferred from homology"/>
<dbReference type="SUPFAM" id="SSF102215">
    <property type="entry name" value="Creatininase"/>
    <property type="match status" value="1"/>
</dbReference>
<gene>
    <name evidence="6" type="ORF">ACFSKQ_08245</name>
</gene>
<protein>
    <submittedName>
        <fullName evidence="6">Creatininase family protein</fullName>
    </submittedName>
</protein>
<keyword evidence="3" id="KW-0378">Hydrolase</keyword>
<reference evidence="7" key="1">
    <citation type="journal article" date="2019" name="Int. J. Syst. Evol. Microbiol.">
        <title>The Global Catalogue of Microorganisms (GCM) 10K type strain sequencing project: providing services to taxonomists for standard genome sequencing and annotation.</title>
        <authorList>
            <consortium name="The Broad Institute Genomics Platform"/>
            <consortium name="The Broad Institute Genome Sequencing Center for Infectious Disease"/>
            <person name="Wu L."/>
            <person name="Ma J."/>
        </authorList>
    </citation>
    <scope>NUCLEOTIDE SEQUENCE [LARGE SCALE GENOMIC DNA]</scope>
    <source>
        <strain evidence="7">ZS-35-S2</strain>
    </source>
</reference>
<comment type="similarity">
    <text evidence="5">Belongs to the creatininase superfamily.</text>
</comment>
<dbReference type="PANTHER" id="PTHR35005">
    <property type="entry name" value="3-DEHYDRO-SCYLLO-INOSOSE HYDROLASE"/>
    <property type="match status" value="1"/>
</dbReference>
<evidence type="ECO:0000256" key="4">
    <source>
        <dbReference type="ARBA" id="ARBA00022833"/>
    </source>
</evidence>
<evidence type="ECO:0000313" key="6">
    <source>
        <dbReference type="EMBL" id="MFD2237455.1"/>
    </source>
</evidence>
<sequence length="277" mass="29571">MTARPVKHALKEMTVAEFRDRLSPDTVVLLPFGSHEEQGPHAPMGDYMLAEAIALKAAELSGALAAPCVPFGYAEFFRGFPGGVQLRAQTFCAVVEDVVGAFLDHRIERLLILNGHSTNSSLIDQVLRKIRRERGVAVASLDLWRAIPDDLWRAIHGGNAPRARGHGADPITSVGLYLHPQLMRPDLMRPSAPATAFGLPGASCAGARFEGVQVNLPLDAHEVNADGMLGGDASLASAEAGRAIFEHLTGLCARLASHLRDCDPRQPQASPTPQAAS</sequence>
<comment type="caution">
    <text evidence="6">The sequence shown here is derived from an EMBL/GenBank/DDBJ whole genome shotgun (WGS) entry which is preliminary data.</text>
</comment>
<accession>A0ABW5CJI1</accession>
<evidence type="ECO:0000256" key="1">
    <source>
        <dbReference type="ARBA" id="ARBA00001947"/>
    </source>
</evidence>
<dbReference type="InterPro" id="IPR003785">
    <property type="entry name" value="Creatininase/forma_Hydrolase"/>
</dbReference>
<evidence type="ECO:0000256" key="3">
    <source>
        <dbReference type="ARBA" id="ARBA00022801"/>
    </source>
</evidence>